<dbReference type="AlphaFoldDB" id="A0A2U0UNZ3"/>
<evidence type="ECO:0000313" key="2">
    <source>
        <dbReference type="Proteomes" id="UP000245870"/>
    </source>
</evidence>
<name>A0A2U0UNZ3_9BACT</name>
<dbReference type="EMBL" id="QENY01000001">
    <property type="protein sequence ID" value="PVX59305.1"/>
    <property type="molecule type" value="Genomic_DNA"/>
</dbReference>
<sequence>MDADDIRTLLQATFESNRYLSNCVKGLIIMPTSPKRDVIKF</sequence>
<keyword evidence="2" id="KW-1185">Reference proteome</keyword>
<comment type="caution">
    <text evidence="1">The sequence shown here is derived from an EMBL/GenBank/DDBJ whole genome shotgun (WGS) entry which is preliminary data.</text>
</comment>
<reference evidence="1 2" key="1">
    <citation type="submission" date="2018-05" db="EMBL/GenBank/DDBJ databases">
        <title>Genomic Encyclopedia of Type Strains, Phase IV (KMG-IV): sequencing the most valuable type-strain genomes for metagenomic binning, comparative biology and taxonomic classification.</title>
        <authorList>
            <person name="Goeker M."/>
        </authorList>
    </citation>
    <scope>NUCLEOTIDE SEQUENCE [LARGE SCALE GENOMIC DNA]</scope>
    <source>
        <strain evidence="1 2">DSM 100333</strain>
    </source>
</reference>
<protein>
    <submittedName>
        <fullName evidence="1">Uncharacterized protein</fullName>
    </submittedName>
</protein>
<dbReference type="Proteomes" id="UP000245870">
    <property type="component" value="Unassembled WGS sequence"/>
</dbReference>
<organism evidence="1 2">
    <name type="scientific">Hallella colorans</name>
    <dbReference type="NCBI Taxonomy" id="1703337"/>
    <lineage>
        <taxon>Bacteria</taxon>
        <taxon>Pseudomonadati</taxon>
        <taxon>Bacteroidota</taxon>
        <taxon>Bacteroidia</taxon>
        <taxon>Bacteroidales</taxon>
        <taxon>Prevotellaceae</taxon>
        <taxon>Hallella</taxon>
    </lineage>
</organism>
<proteinExistence type="predicted"/>
<gene>
    <name evidence="1" type="ORF">C7379_10173</name>
</gene>
<evidence type="ECO:0000313" key="1">
    <source>
        <dbReference type="EMBL" id="PVX59305.1"/>
    </source>
</evidence>
<accession>A0A2U0UNZ3</accession>